<gene>
    <name evidence="8" type="ORF">APZ42_002841</name>
</gene>
<feature type="domain" description="Sulfatase N-terminal" evidence="7">
    <location>
        <begin position="37"/>
        <end position="107"/>
    </location>
</feature>
<evidence type="ECO:0000256" key="4">
    <source>
        <dbReference type="ARBA" id="ARBA00022801"/>
    </source>
</evidence>
<keyword evidence="6" id="KW-1133">Transmembrane helix</keyword>
<evidence type="ECO:0000259" key="7">
    <source>
        <dbReference type="Pfam" id="PF00884"/>
    </source>
</evidence>
<dbReference type="PROSITE" id="PS00523">
    <property type="entry name" value="SULFATASE_1"/>
    <property type="match status" value="1"/>
</dbReference>
<keyword evidence="3" id="KW-0732">Signal</keyword>
<dbReference type="EMBL" id="LRGB01008698">
    <property type="protein sequence ID" value="KZS00741.1"/>
    <property type="molecule type" value="Genomic_DNA"/>
</dbReference>
<comment type="cofactor">
    <cofactor evidence="1">
        <name>Ca(2+)</name>
        <dbReference type="ChEBI" id="CHEBI:29108"/>
    </cofactor>
</comment>
<evidence type="ECO:0000256" key="3">
    <source>
        <dbReference type="ARBA" id="ARBA00022729"/>
    </source>
</evidence>
<dbReference type="OrthoDB" id="96314at2759"/>
<dbReference type="AlphaFoldDB" id="A0A162C469"/>
<dbReference type="Proteomes" id="UP000076858">
    <property type="component" value="Unassembled WGS sequence"/>
</dbReference>
<dbReference type="SUPFAM" id="SSF53649">
    <property type="entry name" value="Alkaline phosphatase-like"/>
    <property type="match status" value="1"/>
</dbReference>
<keyword evidence="9" id="KW-1185">Reference proteome</keyword>
<keyword evidence="4" id="KW-0378">Hydrolase</keyword>
<keyword evidence="5" id="KW-0325">Glycoprotein</keyword>
<sequence>MLQFSCSRRKKYGSKIFYLFPFFCFVFVLWNGRTQLQFISTPVCCPSRSSILTGKYVHNHRVINNTVTGNCSSPQWQNGEELKTMATYLQSNGYATFYGGKYLNQVNEIVRFEGELFLLTFFCAWKHFSKQFEALFCSCLCCQTKKIADAFGKQ</sequence>
<keyword evidence="6" id="KW-0472">Membrane</keyword>
<dbReference type="InterPro" id="IPR024607">
    <property type="entry name" value="Sulfatase_CS"/>
</dbReference>
<dbReference type="PANTHER" id="PTHR43108:SF8">
    <property type="entry name" value="SD21168P"/>
    <property type="match status" value="1"/>
</dbReference>
<name>A0A162C469_9CRUS</name>
<dbReference type="GO" id="GO:0008449">
    <property type="term" value="F:N-acetylglucosamine-6-sulfatase activity"/>
    <property type="evidence" value="ECO:0007669"/>
    <property type="project" value="TreeGrafter"/>
</dbReference>
<dbReference type="GO" id="GO:0005539">
    <property type="term" value="F:glycosaminoglycan binding"/>
    <property type="evidence" value="ECO:0007669"/>
    <property type="project" value="TreeGrafter"/>
</dbReference>
<evidence type="ECO:0000313" key="8">
    <source>
        <dbReference type="EMBL" id="KZS00741.1"/>
    </source>
</evidence>
<dbReference type="PANTHER" id="PTHR43108">
    <property type="entry name" value="N-ACETYLGLUCOSAMINE-6-SULFATASE FAMILY MEMBER"/>
    <property type="match status" value="1"/>
</dbReference>
<proteinExistence type="inferred from homology"/>
<dbReference type="STRING" id="35525.A0A162C469"/>
<dbReference type="Gene3D" id="3.40.720.10">
    <property type="entry name" value="Alkaline Phosphatase, subunit A"/>
    <property type="match status" value="1"/>
</dbReference>
<dbReference type="InterPro" id="IPR000917">
    <property type="entry name" value="Sulfatase_N"/>
</dbReference>
<protein>
    <submittedName>
        <fullName evidence="8">Putative N-acetylglucosamine-6-sulfatase</fullName>
    </submittedName>
</protein>
<dbReference type="InterPro" id="IPR017850">
    <property type="entry name" value="Alkaline_phosphatase_core_sf"/>
</dbReference>
<evidence type="ECO:0000256" key="6">
    <source>
        <dbReference type="SAM" id="Phobius"/>
    </source>
</evidence>
<reference evidence="8 9" key="1">
    <citation type="submission" date="2016-03" db="EMBL/GenBank/DDBJ databases">
        <title>EvidentialGene: Evidence-directed Construction of Genes on Genomes.</title>
        <authorList>
            <person name="Gilbert D.G."/>
            <person name="Choi J.-H."/>
            <person name="Mockaitis K."/>
            <person name="Colbourne J."/>
            <person name="Pfrender M."/>
        </authorList>
    </citation>
    <scope>NUCLEOTIDE SEQUENCE [LARGE SCALE GENOMIC DNA]</scope>
    <source>
        <strain evidence="8 9">Xinb3</strain>
        <tissue evidence="8">Complete organism</tissue>
    </source>
</reference>
<evidence type="ECO:0000256" key="5">
    <source>
        <dbReference type="ARBA" id="ARBA00023180"/>
    </source>
</evidence>
<accession>A0A162C469</accession>
<keyword evidence="6" id="KW-0812">Transmembrane</keyword>
<evidence type="ECO:0000256" key="1">
    <source>
        <dbReference type="ARBA" id="ARBA00001913"/>
    </source>
</evidence>
<comment type="caution">
    <text evidence="8">The sequence shown here is derived from an EMBL/GenBank/DDBJ whole genome shotgun (WGS) entry which is preliminary data.</text>
</comment>
<dbReference type="Pfam" id="PF00884">
    <property type="entry name" value="Sulfatase"/>
    <property type="match status" value="1"/>
</dbReference>
<evidence type="ECO:0000313" key="9">
    <source>
        <dbReference type="Proteomes" id="UP000076858"/>
    </source>
</evidence>
<organism evidence="8 9">
    <name type="scientific">Daphnia magna</name>
    <dbReference type="NCBI Taxonomy" id="35525"/>
    <lineage>
        <taxon>Eukaryota</taxon>
        <taxon>Metazoa</taxon>
        <taxon>Ecdysozoa</taxon>
        <taxon>Arthropoda</taxon>
        <taxon>Crustacea</taxon>
        <taxon>Branchiopoda</taxon>
        <taxon>Diplostraca</taxon>
        <taxon>Cladocera</taxon>
        <taxon>Anomopoda</taxon>
        <taxon>Daphniidae</taxon>
        <taxon>Daphnia</taxon>
    </lineage>
</organism>
<feature type="transmembrane region" description="Helical" evidence="6">
    <location>
        <begin position="12"/>
        <end position="30"/>
    </location>
</feature>
<evidence type="ECO:0000256" key="2">
    <source>
        <dbReference type="ARBA" id="ARBA00008779"/>
    </source>
</evidence>
<comment type="similarity">
    <text evidence="2">Belongs to the sulfatase family.</text>
</comment>